<evidence type="ECO:0000256" key="4">
    <source>
        <dbReference type="ARBA" id="ARBA00023219"/>
    </source>
</evidence>
<reference evidence="7" key="1">
    <citation type="submission" date="2018-06" db="EMBL/GenBank/DDBJ databases">
        <title>Metagenomic Sequencing for Combined Detection of RNA and DNA Viruses in Respiratory Samples From Pediatric Patients.</title>
        <authorList>
            <person name="van Boheemen S."/>
            <person name="van Rijn-Klink A.L."/>
            <person name="Pappas N."/>
            <person name="Carbo E.C."/>
            <person name="van 't Hof P."/>
            <person name="Vorderman R.H.P."/>
            <person name="Mei H."/>
            <person name="Claas E.C.J."/>
            <person name="Kroes A.C.M."/>
            <person name="de Vries J.J.C."/>
        </authorList>
    </citation>
    <scope>NUCLEOTIDE SEQUENCE [LARGE SCALE GENOMIC DNA]</scope>
</reference>
<evidence type="ECO:0000256" key="1">
    <source>
        <dbReference type="ARBA" id="ARBA00022562"/>
    </source>
</evidence>
<dbReference type="HAMAP" id="MF_04012">
    <property type="entry name" value="HSV_PORTL"/>
    <property type="match status" value="1"/>
</dbReference>
<keyword evidence="4" id="KW-0231">Viral genome packaging</keyword>
<dbReference type="GO" id="GO:0051276">
    <property type="term" value="P:chromosome organization"/>
    <property type="evidence" value="ECO:0007669"/>
    <property type="project" value="InterPro"/>
</dbReference>
<keyword evidence="3" id="KW-0946">Virion</keyword>
<dbReference type="RefSeq" id="YP_010794836.1">
    <property type="nucleotide sequence ID" value="NC_075562.1"/>
</dbReference>
<dbReference type="InterPro" id="IPR002660">
    <property type="entry name" value="Herpes_Portal"/>
</dbReference>
<proteinExistence type="inferred from homology"/>
<evidence type="ECO:0000256" key="3">
    <source>
        <dbReference type="ARBA" id="ARBA00022844"/>
    </source>
</evidence>
<dbReference type="GO" id="GO:0044423">
    <property type="term" value="C:virion component"/>
    <property type="evidence" value="ECO:0007669"/>
    <property type="project" value="UniProtKB-KW"/>
</dbReference>
<keyword evidence="2" id="KW-1188">Viral release from host cell</keyword>
<dbReference type="EMBL" id="MH509440">
    <property type="protein sequence ID" value="QBN85125.1"/>
    <property type="molecule type" value="Genomic_DNA"/>
</dbReference>
<evidence type="ECO:0000313" key="7">
    <source>
        <dbReference type="EMBL" id="QBN85125.1"/>
    </source>
</evidence>
<evidence type="ECO:0000256" key="6">
    <source>
        <dbReference type="SAM" id="MobiDB-lite"/>
    </source>
</evidence>
<evidence type="ECO:0000313" key="8">
    <source>
        <dbReference type="Proteomes" id="UP000326297"/>
    </source>
</evidence>
<accession>A0A482F5D6</accession>
<organism evidence="7 8">
    <name type="scientific">Phocid alphaherpesvirus 1</name>
    <dbReference type="NCBI Taxonomy" id="47418"/>
    <lineage>
        <taxon>Viruses</taxon>
        <taxon>Duplodnaviria</taxon>
        <taxon>Heunggongvirae</taxon>
        <taxon>Peploviricota</taxon>
        <taxon>Herviviricetes</taxon>
        <taxon>Herpesvirales</taxon>
        <taxon>Orthoherpesviridae</taxon>
        <taxon>Alphaherpesvirinae</taxon>
        <taxon>Varicellovirus</taxon>
        <taxon>Varicellovirus phocidalpha1</taxon>
    </lineage>
</organism>
<keyword evidence="1" id="KW-1048">Host nucleus</keyword>
<evidence type="ECO:0000256" key="5">
    <source>
        <dbReference type="SAM" id="Coils"/>
    </source>
</evidence>
<feature type="coiled-coil region" evidence="5">
    <location>
        <begin position="438"/>
        <end position="482"/>
    </location>
</feature>
<protein>
    <submittedName>
        <fullName evidence="7">Capsid portal protein-like protein</fullName>
    </submittedName>
</protein>
<keyword evidence="5" id="KW-0175">Coiled coil</keyword>
<feature type="region of interest" description="Disordered" evidence="6">
    <location>
        <begin position="387"/>
        <end position="411"/>
    </location>
</feature>
<dbReference type="Pfam" id="PF01763">
    <property type="entry name" value="Herpes_UL6"/>
    <property type="match status" value="1"/>
</dbReference>
<evidence type="ECO:0000256" key="2">
    <source>
        <dbReference type="ARBA" id="ARBA00022612"/>
    </source>
</evidence>
<dbReference type="Proteomes" id="UP000326297">
    <property type="component" value="Segment"/>
</dbReference>
<dbReference type="GeneID" id="80531851"/>
<keyword evidence="8" id="KW-1185">Reference proteome</keyword>
<gene>
    <name evidence="7" type="primary">UL6</name>
</gene>
<sequence length="718" mass="82008">MKSRTKKEKNSFETTTGYIYNSNSNHSSPLEGENWILIHPTPKTMLFKEILMGNLGYTEGQGIYNSIRSTETAIRQIQATILNNTLNATRYEDLFRDWQRHLSERGLSAKLIASIYGRQSESEAVKVADQIFKTWYKTLYMSLLDFIRGITACFSASEPNGTASFAKYIDWIICLGMIPLQRMKTISKQKIINHSIGCVDGRYLSMRLYIANNILQEGVDAVEELSECANSVRIMDYDRVKIFYNYINKEVVAVDAVTGERGECLVLWQPILNNGTILFDSPLQRIHQEVLNCNSLREHARLCQFLNTAPIKVLIGRRTEEERGAVWASKAVDKFLNEGEDLKSNSSAARLVKLIVNMKGMRHIGDITETVRSYLDETSNNILNGAQVDTSQPGFGQASKRGGQTQGAQPVQDAFRTSVVNSINGMLEGYINNLFKTIEELKSNNSGLVDKLRQSELDLLKLREQTLQNAQAEYDNENLRDVNLKKLDHDIIDVSKLMGDNTYVANSFQSRYIPPYSSDLERLSKLWDQELIRCFKMNRISNNQGQEMSISYSNSSISLILAPYFFSILKVRRLGFLITHQEAYRSEEELCESIFKKTRLEAYLTELSTLFISNIKSEFASQFLQKNFFRDSDSEDSDSSSVSNYKVKPFNGKLSTTYDRRRATRSKFNGQQPNPRYYTKINSPRAASSYMRSSRSSRLGSGNIYNFNNKFKSRIWNV</sequence>
<dbReference type="KEGG" id="vg:80531851"/>
<feature type="region of interest" description="Disordered" evidence="6">
    <location>
        <begin position="661"/>
        <end position="680"/>
    </location>
</feature>
<name>A0A482F5D6_9ALPH</name>